<proteinExistence type="predicted"/>
<protein>
    <recommendedName>
        <fullName evidence="2">adenosylhomocysteine nucleosidase</fullName>
        <ecNumber evidence="2">3.2.2.9</ecNumber>
    </recommendedName>
</protein>
<gene>
    <name evidence="7" type="ORF">H9849_01050</name>
</gene>
<evidence type="ECO:0000256" key="3">
    <source>
        <dbReference type="ARBA" id="ARBA00022605"/>
    </source>
</evidence>
<sequence length="239" mass="25959">MEDKHMVCIGVIGAMEEEVSSLIKQMEDAESKTIAGMTFYRGTLWNQQAVVVKSGIGKVNMAICTQILSDVYEVDMVINTGVAGGLYKDINVGDIVISSDALQHDFDVTGLGYERGVIPDMEMSVFQADTELVDMAKEACEIVNPEIQCFVGRVVSGDQFISDNAKKKDLVETFGGYCAEMEGAAMAQAATLNKVPFVIIRAISDKADDSAPVSYQTFEEQAIVHTVKLLAAMFLKMGK</sequence>
<keyword evidence="7" id="KW-0326">Glycosidase</keyword>
<dbReference type="GO" id="GO:0008930">
    <property type="term" value="F:methylthioadenosine nucleosidase activity"/>
    <property type="evidence" value="ECO:0007669"/>
    <property type="project" value="InterPro"/>
</dbReference>
<dbReference type="Proteomes" id="UP000886805">
    <property type="component" value="Unassembled WGS sequence"/>
</dbReference>
<dbReference type="InterPro" id="IPR010049">
    <property type="entry name" value="MTA_SAH_Nsdase"/>
</dbReference>
<dbReference type="SUPFAM" id="SSF53167">
    <property type="entry name" value="Purine and uridine phosphorylases"/>
    <property type="match status" value="1"/>
</dbReference>
<dbReference type="EMBL" id="DXEQ01000028">
    <property type="protein sequence ID" value="HIX71586.1"/>
    <property type="molecule type" value="Genomic_DNA"/>
</dbReference>
<name>A0A9D1X2X0_9FIRM</name>
<dbReference type="GO" id="GO:0019509">
    <property type="term" value="P:L-methionine salvage from methylthioadenosine"/>
    <property type="evidence" value="ECO:0007669"/>
    <property type="project" value="InterPro"/>
</dbReference>
<dbReference type="InterPro" id="IPR035994">
    <property type="entry name" value="Nucleoside_phosphorylase_sf"/>
</dbReference>
<dbReference type="GO" id="GO:0009164">
    <property type="term" value="P:nucleoside catabolic process"/>
    <property type="evidence" value="ECO:0007669"/>
    <property type="project" value="InterPro"/>
</dbReference>
<evidence type="ECO:0000256" key="1">
    <source>
        <dbReference type="ARBA" id="ARBA00004945"/>
    </source>
</evidence>
<evidence type="ECO:0000313" key="7">
    <source>
        <dbReference type="EMBL" id="HIX71586.1"/>
    </source>
</evidence>
<organism evidence="7 8">
    <name type="scientific">Candidatus Anaerobutyricum stercoripullorum</name>
    <dbReference type="NCBI Taxonomy" id="2838456"/>
    <lineage>
        <taxon>Bacteria</taxon>
        <taxon>Bacillati</taxon>
        <taxon>Bacillota</taxon>
        <taxon>Clostridia</taxon>
        <taxon>Lachnospirales</taxon>
        <taxon>Lachnospiraceae</taxon>
        <taxon>Anaerobutyricum</taxon>
    </lineage>
</organism>
<feature type="domain" description="Nucleoside phosphorylase" evidence="6">
    <location>
        <begin position="9"/>
        <end position="226"/>
    </location>
</feature>
<evidence type="ECO:0000259" key="6">
    <source>
        <dbReference type="Pfam" id="PF01048"/>
    </source>
</evidence>
<dbReference type="PANTHER" id="PTHR46832">
    <property type="entry name" value="5'-METHYLTHIOADENOSINE/S-ADENOSYLHOMOCYSTEINE NUCLEOSIDASE"/>
    <property type="match status" value="1"/>
</dbReference>
<dbReference type="NCBIfam" id="NF004079">
    <property type="entry name" value="PRK05584.1"/>
    <property type="match status" value="1"/>
</dbReference>
<dbReference type="EC" id="3.2.2.9" evidence="2"/>
<dbReference type="GO" id="GO:0019284">
    <property type="term" value="P:L-methionine salvage from S-adenosylmethionine"/>
    <property type="evidence" value="ECO:0007669"/>
    <property type="project" value="TreeGrafter"/>
</dbReference>
<reference evidence="7" key="1">
    <citation type="journal article" date="2021" name="PeerJ">
        <title>Extensive microbial diversity within the chicken gut microbiome revealed by metagenomics and culture.</title>
        <authorList>
            <person name="Gilroy R."/>
            <person name="Ravi A."/>
            <person name="Getino M."/>
            <person name="Pursley I."/>
            <person name="Horton D.L."/>
            <person name="Alikhan N.F."/>
            <person name="Baker D."/>
            <person name="Gharbi K."/>
            <person name="Hall N."/>
            <person name="Watson M."/>
            <person name="Adriaenssens E.M."/>
            <person name="Foster-Nyarko E."/>
            <person name="Jarju S."/>
            <person name="Secka A."/>
            <person name="Antonio M."/>
            <person name="Oren A."/>
            <person name="Chaudhuri R.R."/>
            <person name="La Ragione R."/>
            <person name="Hildebrand F."/>
            <person name="Pallen M.J."/>
        </authorList>
    </citation>
    <scope>NUCLEOTIDE SEQUENCE</scope>
    <source>
        <strain evidence="7">ChiSxjej3B15-1167</strain>
    </source>
</reference>
<comment type="pathway">
    <text evidence="1">Amino-acid biosynthesis; L-methionine biosynthesis via salvage pathway; S-methyl-5-thio-alpha-D-ribose 1-phosphate from S-methyl-5'-thioadenosine (hydrolase route): step 1/2.</text>
</comment>
<evidence type="ECO:0000256" key="4">
    <source>
        <dbReference type="ARBA" id="ARBA00022801"/>
    </source>
</evidence>
<evidence type="ECO:0000313" key="8">
    <source>
        <dbReference type="Proteomes" id="UP000886805"/>
    </source>
</evidence>
<dbReference type="NCBIfam" id="TIGR01704">
    <property type="entry name" value="MTA_SAH-Nsdase"/>
    <property type="match status" value="1"/>
</dbReference>
<dbReference type="GO" id="GO:0008782">
    <property type="term" value="F:adenosylhomocysteine nucleosidase activity"/>
    <property type="evidence" value="ECO:0007669"/>
    <property type="project" value="UniProtKB-EC"/>
</dbReference>
<dbReference type="Gene3D" id="3.40.50.1580">
    <property type="entry name" value="Nucleoside phosphorylase domain"/>
    <property type="match status" value="1"/>
</dbReference>
<comment type="caution">
    <text evidence="7">The sequence shown here is derived from an EMBL/GenBank/DDBJ whole genome shotgun (WGS) entry which is preliminary data.</text>
</comment>
<accession>A0A9D1X2X0</accession>
<dbReference type="PANTHER" id="PTHR46832:SF1">
    <property type="entry name" value="5'-METHYLTHIOADENOSINE_S-ADENOSYLHOMOCYSTEINE NUCLEOSIDASE"/>
    <property type="match status" value="1"/>
</dbReference>
<dbReference type="Pfam" id="PF01048">
    <property type="entry name" value="PNP_UDP_1"/>
    <property type="match status" value="1"/>
</dbReference>
<dbReference type="InterPro" id="IPR000845">
    <property type="entry name" value="Nucleoside_phosphorylase_d"/>
</dbReference>
<keyword evidence="5" id="KW-0486">Methionine biosynthesis</keyword>
<dbReference type="GO" id="GO:0005829">
    <property type="term" value="C:cytosol"/>
    <property type="evidence" value="ECO:0007669"/>
    <property type="project" value="TreeGrafter"/>
</dbReference>
<keyword evidence="4 7" id="KW-0378">Hydrolase</keyword>
<evidence type="ECO:0000256" key="2">
    <source>
        <dbReference type="ARBA" id="ARBA00011974"/>
    </source>
</evidence>
<keyword evidence="3" id="KW-0028">Amino-acid biosynthesis</keyword>
<evidence type="ECO:0000256" key="5">
    <source>
        <dbReference type="ARBA" id="ARBA00023167"/>
    </source>
</evidence>
<dbReference type="CDD" id="cd09008">
    <property type="entry name" value="MTAN"/>
    <property type="match status" value="1"/>
</dbReference>
<reference evidence="7" key="2">
    <citation type="submission" date="2021-04" db="EMBL/GenBank/DDBJ databases">
        <authorList>
            <person name="Gilroy R."/>
        </authorList>
    </citation>
    <scope>NUCLEOTIDE SEQUENCE</scope>
    <source>
        <strain evidence="7">ChiSxjej3B15-1167</strain>
    </source>
</reference>
<dbReference type="AlphaFoldDB" id="A0A9D1X2X0"/>